<keyword evidence="7 14" id="KW-0418">Kinase</keyword>
<reference evidence="14 15" key="1">
    <citation type="submission" date="2016-10" db="EMBL/GenBank/DDBJ databases">
        <authorList>
            <person name="de Groot N.N."/>
        </authorList>
    </citation>
    <scope>NUCLEOTIDE SEQUENCE [LARGE SCALE GENOMIC DNA]</scope>
    <source>
        <strain evidence="14 15">DSM 16199</strain>
    </source>
</reference>
<evidence type="ECO:0000256" key="10">
    <source>
        <dbReference type="ARBA" id="ARBA00023136"/>
    </source>
</evidence>
<protein>
    <recommendedName>
        <fullName evidence="3">histidine kinase</fullName>
        <ecNumber evidence="3">2.7.13.3</ecNumber>
    </recommendedName>
</protein>
<dbReference type="RefSeq" id="WP_090191073.1">
    <property type="nucleotide sequence ID" value="NZ_FOTF01000022.1"/>
</dbReference>
<dbReference type="InterPro" id="IPR050428">
    <property type="entry name" value="TCS_sensor_his_kinase"/>
</dbReference>
<dbReference type="InterPro" id="IPR036890">
    <property type="entry name" value="HATPase_C_sf"/>
</dbReference>
<sequence length="462" mass="49173">MPSGSPHHRWTLVSRVMVGVLSLLALGGVVVALASFAYGRSAARQAFDPLLVGAAQDIAESISISDGAPVIDLPVSAFGLLSLAPDDRIFYAIHGPDGALLTGYDGQDLPERSGNPAQTRYRDGAMQGDAARFVTVSRLFSERAYSGRVFVTVGQTMQARRAMALDLTRRALLLTALGGIALIVSAFVVIRSAMRPLAVLTRDLMHRDPYDLTPMQAGGPAEVTIMVGAMNRFMGRLDRQVGAMKNLISDTAHQLRTPVAAIRAQAELALEDEAQRPQRLDRLVLRTRSLGTLLDQMLSRALVIHRIDNAAPTPIDLRDIALTVLDSRDHELLAPGKDVQLQIGEDAVMALADEISLTEAVRNMLGNALRHGTAPVVVGVSVDGDIAAIWVQDTGPGPPDAVRAALGQRFERTAASKGNSAGLGLSIVAAVARAFDGQMIMANVPGGFRVSLTLPLKQQDTP</sequence>
<evidence type="ECO:0000256" key="8">
    <source>
        <dbReference type="ARBA" id="ARBA00022989"/>
    </source>
</evidence>
<dbReference type="STRING" id="195913.SAMN04488004_12221"/>
<dbReference type="PRINTS" id="PR00344">
    <property type="entry name" value="BCTRLSENSOR"/>
</dbReference>
<dbReference type="GO" id="GO:0000155">
    <property type="term" value="F:phosphorelay sensor kinase activity"/>
    <property type="evidence" value="ECO:0007669"/>
    <property type="project" value="InterPro"/>
</dbReference>
<evidence type="ECO:0000256" key="9">
    <source>
        <dbReference type="ARBA" id="ARBA00023012"/>
    </source>
</evidence>
<dbReference type="Pfam" id="PF02518">
    <property type="entry name" value="HATPase_c"/>
    <property type="match status" value="1"/>
</dbReference>
<evidence type="ECO:0000313" key="15">
    <source>
        <dbReference type="Proteomes" id="UP000199550"/>
    </source>
</evidence>
<dbReference type="InterPro" id="IPR005467">
    <property type="entry name" value="His_kinase_dom"/>
</dbReference>
<feature type="transmembrane region" description="Helical" evidence="11">
    <location>
        <begin position="171"/>
        <end position="190"/>
    </location>
</feature>
<dbReference type="EMBL" id="FOTF01000022">
    <property type="protein sequence ID" value="SFL48684.1"/>
    <property type="molecule type" value="Genomic_DNA"/>
</dbReference>
<dbReference type="GO" id="GO:0005886">
    <property type="term" value="C:plasma membrane"/>
    <property type="evidence" value="ECO:0007669"/>
    <property type="project" value="TreeGrafter"/>
</dbReference>
<feature type="domain" description="Histidine kinase" evidence="12">
    <location>
        <begin position="250"/>
        <end position="458"/>
    </location>
</feature>
<dbReference type="SMART" id="SM00387">
    <property type="entry name" value="HATPase_c"/>
    <property type="match status" value="1"/>
</dbReference>
<dbReference type="Gene3D" id="1.10.287.130">
    <property type="match status" value="1"/>
</dbReference>
<dbReference type="Gene3D" id="3.30.565.10">
    <property type="entry name" value="Histidine kinase-like ATPase, C-terminal domain"/>
    <property type="match status" value="1"/>
</dbReference>
<evidence type="ECO:0000256" key="3">
    <source>
        <dbReference type="ARBA" id="ARBA00012438"/>
    </source>
</evidence>
<gene>
    <name evidence="14" type="ORF">SAMN04488004_12221</name>
</gene>
<keyword evidence="8 11" id="KW-1133">Transmembrane helix</keyword>
<comment type="subcellular location">
    <subcellularLocation>
        <location evidence="2">Membrane</location>
    </subcellularLocation>
</comment>
<dbReference type="InterPro" id="IPR003594">
    <property type="entry name" value="HATPase_dom"/>
</dbReference>
<dbReference type="OrthoDB" id="913606at2"/>
<proteinExistence type="predicted"/>
<keyword evidence="6 11" id="KW-0812">Transmembrane</keyword>
<evidence type="ECO:0000259" key="13">
    <source>
        <dbReference type="PROSITE" id="PS50885"/>
    </source>
</evidence>
<dbReference type="PROSITE" id="PS50885">
    <property type="entry name" value="HAMP"/>
    <property type="match status" value="1"/>
</dbReference>
<evidence type="ECO:0000256" key="5">
    <source>
        <dbReference type="ARBA" id="ARBA00022679"/>
    </source>
</evidence>
<organism evidence="14 15">
    <name type="scientific">Loktanella salsilacus</name>
    <dbReference type="NCBI Taxonomy" id="195913"/>
    <lineage>
        <taxon>Bacteria</taxon>
        <taxon>Pseudomonadati</taxon>
        <taxon>Pseudomonadota</taxon>
        <taxon>Alphaproteobacteria</taxon>
        <taxon>Rhodobacterales</taxon>
        <taxon>Roseobacteraceae</taxon>
        <taxon>Loktanella</taxon>
    </lineage>
</organism>
<dbReference type="Pfam" id="PF08521">
    <property type="entry name" value="2CSK_N"/>
    <property type="match status" value="1"/>
</dbReference>
<keyword evidence="15" id="KW-1185">Reference proteome</keyword>
<keyword evidence="5" id="KW-0808">Transferase</keyword>
<dbReference type="EC" id="2.7.13.3" evidence="3"/>
<dbReference type="PANTHER" id="PTHR45436">
    <property type="entry name" value="SENSOR HISTIDINE KINASE YKOH"/>
    <property type="match status" value="1"/>
</dbReference>
<dbReference type="PROSITE" id="PS50109">
    <property type="entry name" value="HIS_KIN"/>
    <property type="match status" value="1"/>
</dbReference>
<dbReference type="SUPFAM" id="SSF47384">
    <property type="entry name" value="Homodimeric domain of signal transducing histidine kinase"/>
    <property type="match status" value="1"/>
</dbReference>
<dbReference type="SUPFAM" id="SSF55874">
    <property type="entry name" value="ATPase domain of HSP90 chaperone/DNA topoisomerase II/histidine kinase"/>
    <property type="match status" value="1"/>
</dbReference>
<dbReference type="InterPro" id="IPR013727">
    <property type="entry name" value="2CSK_N"/>
</dbReference>
<dbReference type="PANTHER" id="PTHR45436:SF1">
    <property type="entry name" value="SENSOR PROTEIN QSEC"/>
    <property type="match status" value="1"/>
</dbReference>
<feature type="domain" description="HAMP" evidence="13">
    <location>
        <begin position="191"/>
        <end position="242"/>
    </location>
</feature>
<name>A0A1I4I347_9RHOB</name>
<dbReference type="InterPro" id="IPR036097">
    <property type="entry name" value="HisK_dim/P_sf"/>
</dbReference>
<dbReference type="CDD" id="cd00082">
    <property type="entry name" value="HisKA"/>
    <property type="match status" value="1"/>
</dbReference>
<evidence type="ECO:0000256" key="11">
    <source>
        <dbReference type="SAM" id="Phobius"/>
    </source>
</evidence>
<evidence type="ECO:0000259" key="12">
    <source>
        <dbReference type="PROSITE" id="PS50109"/>
    </source>
</evidence>
<dbReference type="Pfam" id="PF00512">
    <property type="entry name" value="HisKA"/>
    <property type="match status" value="1"/>
</dbReference>
<keyword evidence="4" id="KW-0597">Phosphoprotein</keyword>
<dbReference type="SMART" id="SM00388">
    <property type="entry name" value="HisKA"/>
    <property type="match status" value="1"/>
</dbReference>
<accession>A0A1I4I347</accession>
<keyword evidence="9" id="KW-0902">Two-component regulatory system</keyword>
<evidence type="ECO:0000256" key="6">
    <source>
        <dbReference type="ARBA" id="ARBA00022692"/>
    </source>
</evidence>
<dbReference type="AlphaFoldDB" id="A0A1I4I347"/>
<evidence type="ECO:0000256" key="2">
    <source>
        <dbReference type="ARBA" id="ARBA00004370"/>
    </source>
</evidence>
<comment type="catalytic activity">
    <reaction evidence="1">
        <text>ATP + protein L-histidine = ADP + protein N-phospho-L-histidine.</text>
        <dbReference type="EC" id="2.7.13.3"/>
    </reaction>
</comment>
<dbReference type="InterPro" id="IPR003661">
    <property type="entry name" value="HisK_dim/P_dom"/>
</dbReference>
<evidence type="ECO:0000256" key="4">
    <source>
        <dbReference type="ARBA" id="ARBA00022553"/>
    </source>
</evidence>
<evidence type="ECO:0000256" key="1">
    <source>
        <dbReference type="ARBA" id="ARBA00000085"/>
    </source>
</evidence>
<dbReference type="InterPro" id="IPR003660">
    <property type="entry name" value="HAMP_dom"/>
</dbReference>
<feature type="transmembrane region" description="Helical" evidence="11">
    <location>
        <begin position="12"/>
        <end position="38"/>
    </location>
</feature>
<evidence type="ECO:0000313" key="14">
    <source>
        <dbReference type="EMBL" id="SFL48684.1"/>
    </source>
</evidence>
<dbReference type="Proteomes" id="UP000199550">
    <property type="component" value="Unassembled WGS sequence"/>
</dbReference>
<keyword evidence="10 11" id="KW-0472">Membrane</keyword>
<evidence type="ECO:0000256" key="7">
    <source>
        <dbReference type="ARBA" id="ARBA00022777"/>
    </source>
</evidence>
<dbReference type="InterPro" id="IPR004358">
    <property type="entry name" value="Sig_transdc_His_kin-like_C"/>
</dbReference>